<proteinExistence type="predicted"/>
<name>A0A0F8X4F4_9ZZZZ</name>
<organism evidence="1">
    <name type="scientific">marine sediment metagenome</name>
    <dbReference type="NCBI Taxonomy" id="412755"/>
    <lineage>
        <taxon>unclassified sequences</taxon>
        <taxon>metagenomes</taxon>
        <taxon>ecological metagenomes</taxon>
    </lineage>
</organism>
<sequence>MFKIGDEVRVVSNGAQGVVGHAEEGYVCVDLNSGVEMDFTDESQLQLVADYKAEKAAEVAVAEKSRDLTGMFNAPYCPRKGDKRLAAKVIKSLGIIMPDLLKTAEKKIDGFAKMEAFDQVKNFSEMVGTPMVVFMGAAEMGNSDMMRLVIQKTLMANAIAGTSLLYDTMVTSLQNEFAEKS</sequence>
<accession>A0A0F8X4F4</accession>
<gene>
    <name evidence="1" type="ORF">LCGC14_2989010</name>
</gene>
<protein>
    <submittedName>
        <fullName evidence="1">Uncharacterized protein</fullName>
    </submittedName>
</protein>
<dbReference type="AlphaFoldDB" id="A0A0F8X4F4"/>
<evidence type="ECO:0000313" key="1">
    <source>
        <dbReference type="EMBL" id="KKK63962.1"/>
    </source>
</evidence>
<dbReference type="EMBL" id="LAZR01061251">
    <property type="protein sequence ID" value="KKK63962.1"/>
    <property type="molecule type" value="Genomic_DNA"/>
</dbReference>
<reference evidence="1" key="1">
    <citation type="journal article" date="2015" name="Nature">
        <title>Complex archaea that bridge the gap between prokaryotes and eukaryotes.</title>
        <authorList>
            <person name="Spang A."/>
            <person name="Saw J.H."/>
            <person name="Jorgensen S.L."/>
            <person name="Zaremba-Niedzwiedzka K."/>
            <person name="Martijn J."/>
            <person name="Lind A.E."/>
            <person name="van Eijk R."/>
            <person name="Schleper C."/>
            <person name="Guy L."/>
            <person name="Ettema T.J."/>
        </authorList>
    </citation>
    <scope>NUCLEOTIDE SEQUENCE</scope>
</reference>
<comment type="caution">
    <text evidence="1">The sequence shown here is derived from an EMBL/GenBank/DDBJ whole genome shotgun (WGS) entry which is preliminary data.</text>
</comment>